<name>A0AAN6SXU2_9PEZI</name>
<sequence>MTGPSTPEFPPAVTQQRWSDAPATSCLKGLRRECRGPAVLAPPMRRQLWSREPSPLQQKKVKTIRRRLPSFELLFPSPHPTKPNLQTTKSHYHTQRFSTAPNQISSIFSRCRRPSLSSKRPLRACQLPRHACSPAASTRIPTLPAPSTKFLQTFTVSSP</sequence>
<dbReference type="EMBL" id="MU863688">
    <property type="protein sequence ID" value="KAK4097001.1"/>
    <property type="molecule type" value="Genomic_DNA"/>
</dbReference>
<evidence type="ECO:0000256" key="1">
    <source>
        <dbReference type="SAM" id="MobiDB-lite"/>
    </source>
</evidence>
<keyword evidence="3" id="KW-1185">Reference proteome</keyword>
<evidence type="ECO:0000313" key="2">
    <source>
        <dbReference type="EMBL" id="KAK4097001.1"/>
    </source>
</evidence>
<dbReference type="AlphaFoldDB" id="A0AAN6SXU2"/>
<reference evidence="2" key="2">
    <citation type="submission" date="2023-05" db="EMBL/GenBank/DDBJ databases">
        <authorList>
            <consortium name="Lawrence Berkeley National Laboratory"/>
            <person name="Steindorff A."/>
            <person name="Hensen N."/>
            <person name="Bonometti L."/>
            <person name="Westerberg I."/>
            <person name="Brannstrom I.O."/>
            <person name="Guillou S."/>
            <person name="Cros-Aarteil S."/>
            <person name="Calhoun S."/>
            <person name="Haridas S."/>
            <person name="Kuo A."/>
            <person name="Mondo S."/>
            <person name="Pangilinan J."/>
            <person name="Riley R."/>
            <person name="Labutti K."/>
            <person name="Andreopoulos B."/>
            <person name="Lipzen A."/>
            <person name="Chen C."/>
            <person name="Yanf M."/>
            <person name="Daum C."/>
            <person name="Ng V."/>
            <person name="Clum A."/>
            <person name="Ohm R."/>
            <person name="Martin F."/>
            <person name="Silar P."/>
            <person name="Natvig D."/>
            <person name="Lalanne C."/>
            <person name="Gautier V."/>
            <person name="Ament-Velasquez S.L."/>
            <person name="Kruys A."/>
            <person name="Hutchinson M.I."/>
            <person name="Powell A.J."/>
            <person name="Barry K."/>
            <person name="Miller A.N."/>
            <person name="Grigoriev I.V."/>
            <person name="Debuchy R."/>
            <person name="Gladieux P."/>
            <person name="Thoren M.H."/>
            <person name="Johannesson H."/>
        </authorList>
    </citation>
    <scope>NUCLEOTIDE SEQUENCE</scope>
    <source>
        <strain evidence="2">CBS 757.83</strain>
    </source>
</reference>
<reference evidence="2" key="1">
    <citation type="journal article" date="2023" name="Mol. Phylogenet. Evol.">
        <title>Genome-scale phylogeny and comparative genomics of the fungal order Sordariales.</title>
        <authorList>
            <person name="Hensen N."/>
            <person name="Bonometti L."/>
            <person name="Westerberg I."/>
            <person name="Brannstrom I.O."/>
            <person name="Guillou S."/>
            <person name="Cros-Aarteil S."/>
            <person name="Calhoun S."/>
            <person name="Haridas S."/>
            <person name="Kuo A."/>
            <person name="Mondo S."/>
            <person name="Pangilinan J."/>
            <person name="Riley R."/>
            <person name="LaButti K."/>
            <person name="Andreopoulos B."/>
            <person name="Lipzen A."/>
            <person name="Chen C."/>
            <person name="Yan M."/>
            <person name="Daum C."/>
            <person name="Ng V."/>
            <person name="Clum A."/>
            <person name="Steindorff A."/>
            <person name="Ohm R.A."/>
            <person name="Martin F."/>
            <person name="Silar P."/>
            <person name="Natvig D.O."/>
            <person name="Lalanne C."/>
            <person name="Gautier V."/>
            <person name="Ament-Velasquez S.L."/>
            <person name="Kruys A."/>
            <person name="Hutchinson M.I."/>
            <person name="Powell A.J."/>
            <person name="Barry K."/>
            <person name="Miller A.N."/>
            <person name="Grigoriev I.V."/>
            <person name="Debuchy R."/>
            <person name="Gladieux P."/>
            <person name="Hiltunen Thoren M."/>
            <person name="Johannesson H."/>
        </authorList>
    </citation>
    <scope>NUCLEOTIDE SEQUENCE</scope>
    <source>
        <strain evidence="2">CBS 757.83</strain>
    </source>
</reference>
<proteinExistence type="predicted"/>
<dbReference type="Proteomes" id="UP001305647">
    <property type="component" value="Unassembled WGS sequence"/>
</dbReference>
<feature type="region of interest" description="Disordered" evidence="1">
    <location>
        <begin position="1"/>
        <end position="21"/>
    </location>
</feature>
<organism evidence="2 3">
    <name type="scientific">Parathielavia hyrcaniae</name>
    <dbReference type="NCBI Taxonomy" id="113614"/>
    <lineage>
        <taxon>Eukaryota</taxon>
        <taxon>Fungi</taxon>
        <taxon>Dikarya</taxon>
        <taxon>Ascomycota</taxon>
        <taxon>Pezizomycotina</taxon>
        <taxon>Sordariomycetes</taxon>
        <taxon>Sordariomycetidae</taxon>
        <taxon>Sordariales</taxon>
        <taxon>Chaetomiaceae</taxon>
        <taxon>Parathielavia</taxon>
    </lineage>
</organism>
<gene>
    <name evidence="2" type="ORF">N658DRAFT_550633</name>
</gene>
<protein>
    <submittedName>
        <fullName evidence="2">Uncharacterized protein</fullName>
    </submittedName>
</protein>
<accession>A0AAN6SXU2</accession>
<evidence type="ECO:0000313" key="3">
    <source>
        <dbReference type="Proteomes" id="UP001305647"/>
    </source>
</evidence>
<comment type="caution">
    <text evidence="2">The sequence shown here is derived from an EMBL/GenBank/DDBJ whole genome shotgun (WGS) entry which is preliminary data.</text>
</comment>
<feature type="non-terminal residue" evidence="2">
    <location>
        <position position="159"/>
    </location>
</feature>